<accession>A0A2I0X9C7</accession>
<dbReference type="AlphaFoldDB" id="A0A2I0X9C7"/>
<reference evidence="2 3" key="2">
    <citation type="journal article" date="2017" name="Nature">
        <title>The Apostasia genome and the evolution of orchids.</title>
        <authorList>
            <person name="Zhang G.Q."/>
            <person name="Liu K.W."/>
            <person name="Li Z."/>
            <person name="Lohaus R."/>
            <person name="Hsiao Y.Y."/>
            <person name="Niu S.C."/>
            <person name="Wang J.Y."/>
            <person name="Lin Y.C."/>
            <person name="Xu Q."/>
            <person name="Chen L.J."/>
            <person name="Yoshida K."/>
            <person name="Fujiwara S."/>
            <person name="Wang Z.W."/>
            <person name="Zhang Y.Q."/>
            <person name="Mitsuda N."/>
            <person name="Wang M."/>
            <person name="Liu G.H."/>
            <person name="Pecoraro L."/>
            <person name="Huang H.X."/>
            <person name="Xiao X.J."/>
            <person name="Lin M."/>
            <person name="Wu X.Y."/>
            <person name="Wu W.L."/>
            <person name="Chen Y.Y."/>
            <person name="Chang S.B."/>
            <person name="Sakamoto S."/>
            <person name="Ohme-Takagi M."/>
            <person name="Yagi M."/>
            <person name="Zeng S.J."/>
            <person name="Shen C.Y."/>
            <person name="Yeh C.M."/>
            <person name="Luo Y.B."/>
            <person name="Tsai W.C."/>
            <person name="Van de Peer Y."/>
            <person name="Liu Z.J."/>
        </authorList>
    </citation>
    <scope>NUCLEOTIDE SEQUENCE [LARGE SCALE GENOMIC DNA]</scope>
    <source>
        <tissue evidence="2">The whole plant</tissue>
    </source>
</reference>
<evidence type="ECO:0000313" key="2">
    <source>
        <dbReference type="EMBL" id="PKU84515.1"/>
    </source>
</evidence>
<feature type="region of interest" description="Disordered" evidence="1">
    <location>
        <begin position="1"/>
        <end position="20"/>
    </location>
</feature>
<evidence type="ECO:0000256" key="1">
    <source>
        <dbReference type="SAM" id="MobiDB-lite"/>
    </source>
</evidence>
<keyword evidence="3" id="KW-1185">Reference proteome</keyword>
<protein>
    <submittedName>
        <fullName evidence="2">Uncharacterized protein</fullName>
    </submittedName>
</protein>
<reference evidence="2 3" key="1">
    <citation type="journal article" date="2016" name="Sci. Rep.">
        <title>The Dendrobium catenatum Lindl. genome sequence provides insights into polysaccharide synthase, floral development and adaptive evolution.</title>
        <authorList>
            <person name="Zhang G.Q."/>
            <person name="Xu Q."/>
            <person name="Bian C."/>
            <person name="Tsai W.C."/>
            <person name="Yeh C.M."/>
            <person name="Liu K.W."/>
            <person name="Yoshida K."/>
            <person name="Zhang L.S."/>
            <person name="Chang S.B."/>
            <person name="Chen F."/>
            <person name="Shi Y."/>
            <person name="Su Y.Y."/>
            <person name="Zhang Y.Q."/>
            <person name="Chen L.J."/>
            <person name="Yin Y."/>
            <person name="Lin M."/>
            <person name="Huang H."/>
            <person name="Deng H."/>
            <person name="Wang Z.W."/>
            <person name="Zhu S.L."/>
            <person name="Zhao X."/>
            <person name="Deng C."/>
            <person name="Niu S.C."/>
            <person name="Huang J."/>
            <person name="Wang M."/>
            <person name="Liu G.H."/>
            <person name="Yang H.J."/>
            <person name="Xiao X.J."/>
            <person name="Hsiao Y.Y."/>
            <person name="Wu W.L."/>
            <person name="Chen Y.Y."/>
            <person name="Mitsuda N."/>
            <person name="Ohme-Takagi M."/>
            <person name="Luo Y.B."/>
            <person name="Van de Peer Y."/>
            <person name="Liu Z.J."/>
        </authorList>
    </citation>
    <scope>NUCLEOTIDE SEQUENCE [LARGE SCALE GENOMIC DNA]</scope>
    <source>
        <tissue evidence="2">The whole plant</tissue>
    </source>
</reference>
<name>A0A2I0X9C7_9ASPA</name>
<sequence length="55" mass="6291">MEKCLKKKNEKKNNKSKKVKRLTYSVKGSTGIVFSCDTRCCAPTDERKKRGRGLI</sequence>
<dbReference type="Proteomes" id="UP000233837">
    <property type="component" value="Unassembled WGS sequence"/>
</dbReference>
<evidence type="ECO:0000313" key="3">
    <source>
        <dbReference type="Proteomes" id="UP000233837"/>
    </source>
</evidence>
<dbReference type="EMBL" id="KZ502052">
    <property type="protein sequence ID" value="PKU84515.1"/>
    <property type="molecule type" value="Genomic_DNA"/>
</dbReference>
<organism evidence="2 3">
    <name type="scientific">Dendrobium catenatum</name>
    <dbReference type="NCBI Taxonomy" id="906689"/>
    <lineage>
        <taxon>Eukaryota</taxon>
        <taxon>Viridiplantae</taxon>
        <taxon>Streptophyta</taxon>
        <taxon>Embryophyta</taxon>
        <taxon>Tracheophyta</taxon>
        <taxon>Spermatophyta</taxon>
        <taxon>Magnoliopsida</taxon>
        <taxon>Liliopsida</taxon>
        <taxon>Asparagales</taxon>
        <taxon>Orchidaceae</taxon>
        <taxon>Epidendroideae</taxon>
        <taxon>Malaxideae</taxon>
        <taxon>Dendrobiinae</taxon>
        <taxon>Dendrobium</taxon>
    </lineage>
</organism>
<gene>
    <name evidence="2" type="ORF">MA16_Dca003028</name>
</gene>
<proteinExistence type="predicted"/>